<proteinExistence type="inferred from homology"/>
<dbReference type="KEGG" id="dbc:MFMK1_002788"/>
<dbReference type="SUPFAM" id="SSF55021">
    <property type="entry name" value="ACT-like"/>
    <property type="match status" value="1"/>
</dbReference>
<comment type="similarity">
    <text evidence="1">Belongs to the UPF0735 family.</text>
</comment>
<dbReference type="RefSeq" id="WP_366922336.1">
    <property type="nucleotide sequence ID" value="NZ_CP121694.1"/>
</dbReference>
<dbReference type="PROSITE" id="PS51671">
    <property type="entry name" value="ACT"/>
    <property type="match status" value="1"/>
</dbReference>
<dbReference type="Proteomes" id="UP001329915">
    <property type="component" value="Chromosome"/>
</dbReference>
<evidence type="ECO:0000313" key="4">
    <source>
        <dbReference type="Proteomes" id="UP001329915"/>
    </source>
</evidence>
<evidence type="ECO:0000313" key="3">
    <source>
        <dbReference type="EMBL" id="WRO22942.1"/>
    </source>
</evidence>
<name>A0AAU0URV8_9FIRM</name>
<dbReference type="InterPro" id="IPR002912">
    <property type="entry name" value="ACT_dom"/>
</dbReference>
<dbReference type="HAMAP" id="MF_00707">
    <property type="entry name" value="UPF0735"/>
    <property type="match status" value="1"/>
</dbReference>
<dbReference type="CDD" id="cd04888">
    <property type="entry name" value="ACT_PheB-BS"/>
    <property type="match status" value="1"/>
</dbReference>
<dbReference type="AlphaFoldDB" id="A0AAU0URV8"/>
<reference evidence="3 4" key="1">
    <citation type="submission" date="2023-04" db="EMBL/GenBank/DDBJ databases">
        <authorList>
            <person name="Hsu D."/>
        </authorList>
    </citation>
    <scope>NUCLEOTIDE SEQUENCE [LARGE SCALE GENOMIC DNA]</scope>
    <source>
        <strain evidence="3 4">MK1</strain>
    </source>
</reference>
<keyword evidence="4" id="KW-1185">Reference proteome</keyword>
<organism evidence="3 4">
    <name type="scientific">Metallumcola ferriviriculae</name>
    <dbReference type="NCBI Taxonomy" id="3039180"/>
    <lineage>
        <taxon>Bacteria</taxon>
        <taxon>Bacillati</taxon>
        <taxon>Bacillota</taxon>
        <taxon>Clostridia</taxon>
        <taxon>Neomoorellales</taxon>
        <taxon>Desulfitibacteraceae</taxon>
        <taxon>Metallumcola</taxon>
    </lineage>
</organism>
<dbReference type="Gene3D" id="3.30.70.260">
    <property type="match status" value="1"/>
</dbReference>
<evidence type="ECO:0000259" key="2">
    <source>
        <dbReference type="PROSITE" id="PS51671"/>
    </source>
</evidence>
<dbReference type="InterPro" id="IPR045865">
    <property type="entry name" value="ACT-like_dom_sf"/>
</dbReference>
<gene>
    <name evidence="3" type="ORF">MFMK1_002788</name>
</gene>
<dbReference type="PIRSF" id="PIRSF025624">
    <property type="entry name" value="ACT_PheB"/>
    <property type="match status" value="1"/>
</dbReference>
<feature type="domain" description="ACT" evidence="2">
    <location>
        <begin position="72"/>
        <end position="147"/>
    </location>
</feature>
<accession>A0AAU0URV8</accession>
<dbReference type="EMBL" id="CP121694">
    <property type="protein sequence ID" value="WRO22942.1"/>
    <property type="molecule type" value="Genomic_DNA"/>
</dbReference>
<evidence type="ECO:0000256" key="1">
    <source>
        <dbReference type="HAMAP-Rule" id="MF_00707"/>
    </source>
</evidence>
<dbReference type="NCBIfam" id="NF003361">
    <property type="entry name" value="PRK04435.1"/>
    <property type="match status" value="1"/>
</dbReference>
<sequence length="148" mass="15988">MNSDGQRFFIVNAAILPEAIVKTAKAKEVLARGDAGTIHEAVGKVGLSRSAFYKYKDGIFPFHNAAKEQIVTISMILEHKSGVLSRILNTVANVQGNVLTINQNLPLQGVANVSISIQTVDMLMSVEELLSKIKEINGVKKVEVVGQT</sequence>
<dbReference type="InterPro" id="IPR008310">
    <property type="entry name" value="UPF0735_ACT_dom-cont"/>
</dbReference>
<protein>
    <recommendedName>
        <fullName evidence="1">UPF0735 ACT domain-containing protein MFMK1_002788</fullName>
    </recommendedName>
</protein>